<keyword evidence="2" id="KW-0479">Metal-binding</keyword>
<evidence type="ECO:0008006" key="9">
    <source>
        <dbReference type="Google" id="ProtNLM"/>
    </source>
</evidence>
<gene>
    <name evidence="7" type="ORF">LTR97_001443</name>
</gene>
<dbReference type="PROSITE" id="PS00028">
    <property type="entry name" value="ZINC_FINGER_C2H2_1"/>
    <property type="match status" value="1"/>
</dbReference>
<evidence type="ECO:0000313" key="8">
    <source>
        <dbReference type="Proteomes" id="UP001310594"/>
    </source>
</evidence>
<dbReference type="InterPro" id="IPR007219">
    <property type="entry name" value="XnlR_reg_dom"/>
</dbReference>
<dbReference type="CDD" id="cd12148">
    <property type="entry name" value="fungal_TF_MHR"/>
    <property type="match status" value="1"/>
</dbReference>
<keyword evidence="4" id="KW-0862">Zinc</keyword>
<sequence>MSDIAWSRLVRYISANDGAEHYGEPIMSSDDQDIGELADAGNLSVRICDGSDALSATPTDREDRVKQLLGPLASDEVPIIRCIGLNYKTHIQETGRPLPECPTVFTKPAPAIADYDERIPIPVIAQSQCDYEGELVILIGKAGKDISEDQALDYVAGYTCGNDVSARDWQRETGKAGAIPQWSFSKSFDKYAPLGPALIAQSVLGGADKQELQTIVNGDVRQRGNTVDLCFGVRQLVAFCSQGQTLQKGSLIMTGTPGGVGLFMKPPCFLKHGDEVKHNHGADQSRHICTECGVSYARKDLLTRHLATGHHANSSVARQRCHTACEACRTARKRCDGARPCQQCIADAKVCRSPSNTHRVSKVVRRATGTPSLRDGDSSEYLLQSPNTALSGSANGIQAVDTDETFAPPSLYASLTSPTSMIFPDQDAGFVPEASAPDSILEDGNDVVMQLLDFEPWPWLHENIYLQGDPFAAQTTEDPGLAQNGNGTGTECDVLQDPAAAVQDGLTNHRVREAQEVVAVVDELVSYAAAASSHPEMLGSRSIRWATASSRLAHSAESTHPTEHALRGFTNLYMASFNPLWPLFSIDDFDQDELHPVLYLTLTSIGAMYGCSSDQPYGTLMHERLRRLLTAGLFDLEGPEEDLTWLIQARLLTQVAALYFGQRRAFSYAQHLGAILAAQARRMDLFRVSSPVMPKSTSTPQMQRATWMKTESRRRLAFGLLRADVFNSLLLGNRPLLTPEEFEITLPRSDTLWHNHDHLSLDQLSVAQRFEDQGPSRLVFADLVRIFLDREETPPEIPAVACELSLFGLQGAIWSFSNNSSMFRRMTGKLPKVRDLRWIASARSDIARTSSIENAMEKASANALGASEDFDLLGRTHRRMGDLANDYDRVLHSLEAWRRVIDNARTSASSNISRDTLMSSMLLFHISHLRLCAPLQDLHHVSYRVSEQRAIDQNILHGVCQWRRGEEAEIATSHAHSIWLLIRQEEQRQASTRFNFLAFCGLHHATVVLWTVQGASIESSGNSRHAKQDTTGLLAACADLFNSLNALGGATFGIAARKLAEQPFPQLMVM</sequence>
<name>A0AAN7VX17_9PEZI</name>
<feature type="domain" description="C2H2-type" evidence="6">
    <location>
        <begin position="287"/>
        <end position="315"/>
    </location>
</feature>
<keyword evidence="3" id="KW-0539">Nucleus</keyword>
<dbReference type="InterPro" id="IPR036663">
    <property type="entry name" value="Fumarylacetoacetase_C_sf"/>
</dbReference>
<comment type="caution">
    <text evidence="7">The sequence shown here is derived from an EMBL/GenBank/DDBJ whole genome shotgun (WGS) entry which is preliminary data.</text>
</comment>
<dbReference type="PROSITE" id="PS50048">
    <property type="entry name" value="ZN2_CY6_FUNGAL_2"/>
    <property type="match status" value="1"/>
</dbReference>
<dbReference type="FunFam" id="3.90.850.10:FF:000002">
    <property type="entry name" value="2-hydroxyhepta-2,4-diene-1,7-dioate isomerase"/>
    <property type="match status" value="1"/>
</dbReference>
<keyword evidence="4" id="KW-0863">Zinc-finger</keyword>
<accession>A0AAN7VX17</accession>
<organism evidence="7 8">
    <name type="scientific">Elasticomyces elasticus</name>
    <dbReference type="NCBI Taxonomy" id="574655"/>
    <lineage>
        <taxon>Eukaryota</taxon>
        <taxon>Fungi</taxon>
        <taxon>Dikarya</taxon>
        <taxon>Ascomycota</taxon>
        <taxon>Pezizomycotina</taxon>
        <taxon>Dothideomycetes</taxon>
        <taxon>Dothideomycetidae</taxon>
        <taxon>Mycosphaerellales</taxon>
        <taxon>Teratosphaeriaceae</taxon>
        <taxon>Elasticomyces</taxon>
    </lineage>
</organism>
<dbReference type="Gene3D" id="3.90.850.10">
    <property type="entry name" value="Fumarylacetoacetase-like, C-terminal domain"/>
    <property type="match status" value="1"/>
</dbReference>
<dbReference type="InterPro" id="IPR001138">
    <property type="entry name" value="Zn2Cys6_DnaBD"/>
</dbReference>
<dbReference type="InterPro" id="IPR011234">
    <property type="entry name" value="Fumarylacetoacetase-like_C"/>
</dbReference>
<evidence type="ECO:0000256" key="3">
    <source>
        <dbReference type="ARBA" id="ARBA00023242"/>
    </source>
</evidence>
<dbReference type="GO" id="GO:0008270">
    <property type="term" value="F:zinc ion binding"/>
    <property type="evidence" value="ECO:0007669"/>
    <property type="project" value="UniProtKB-KW"/>
</dbReference>
<dbReference type="PANTHER" id="PTHR11820:SF100">
    <property type="entry name" value="FUMARYLACETOACETATE HYDROLASE FAMILY PROTEIN (AFU_ORTHOLOGUE AFUA_4G01490)"/>
    <property type="match status" value="1"/>
</dbReference>
<dbReference type="CDD" id="cd00067">
    <property type="entry name" value="GAL4"/>
    <property type="match status" value="1"/>
</dbReference>
<dbReference type="SUPFAM" id="SSF56529">
    <property type="entry name" value="FAH"/>
    <property type="match status" value="1"/>
</dbReference>
<feature type="domain" description="Zn(2)-C6 fungal-type" evidence="5">
    <location>
        <begin position="324"/>
        <end position="353"/>
    </location>
</feature>
<evidence type="ECO:0000313" key="7">
    <source>
        <dbReference type="EMBL" id="KAK5706455.1"/>
    </source>
</evidence>
<comment type="similarity">
    <text evidence="1">Belongs to the FAH family.</text>
</comment>
<dbReference type="GO" id="GO:0006107">
    <property type="term" value="P:oxaloacetate metabolic process"/>
    <property type="evidence" value="ECO:0007669"/>
    <property type="project" value="UniProtKB-ARBA"/>
</dbReference>
<evidence type="ECO:0000259" key="6">
    <source>
        <dbReference type="PROSITE" id="PS50157"/>
    </source>
</evidence>
<dbReference type="EMBL" id="JAVRQU010000002">
    <property type="protein sequence ID" value="KAK5706455.1"/>
    <property type="molecule type" value="Genomic_DNA"/>
</dbReference>
<dbReference type="Gene3D" id="4.10.240.10">
    <property type="entry name" value="Zn(2)-C6 fungal-type DNA-binding domain"/>
    <property type="match status" value="1"/>
</dbReference>
<evidence type="ECO:0000256" key="1">
    <source>
        <dbReference type="ARBA" id="ARBA00010211"/>
    </source>
</evidence>
<protein>
    <recommendedName>
        <fullName evidence="9">Zn(2)-C6 fungal-type domain-containing protein</fullName>
    </recommendedName>
</protein>
<dbReference type="InterPro" id="IPR013087">
    <property type="entry name" value="Znf_C2H2_type"/>
</dbReference>
<dbReference type="GO" id="GO:0000981">
    <property type="term" value="F:DNA-binding transcription factor activity, RNA polymerase II-specific"/>
    <property type="evidence" value="ECO:0007669"/>
    <property type="project" value="InterPro"/>
</dbReference>
<evidence type="ECO:0000259" key="5">
    <source>
        <dbReference type="PROSITE" id="PS50048"/>
    </source>
</evidence>
<dbReference type="PANTHER" id="PTHR11820">
    <property type="entry name" value="ACYLPYRUVASE"/>
    <property type="match status" value="1"/>
</dbReference>
<dbReference type="Pfam" id="PF01557">
    <property type="entry name" value="FAA_hydrolase"/>
    <property type="match status" value="1"/>
</dbReference>
<dbReference type="GO" id="GO:0006351">
    <property type="term" value="P:DNA-templated transcription"/>
    <property type="evidence" value="ECO:0007669"/>
    <property type="project" value="InterPro"/>
</dbReference>
<dbReference type="AlphaFoldDB" id="A0AAN7VX17"/>
<dbReference type="SUPFAM" id="SSF57701">
    <property type="entry name" value="Zn2/Cys6 DNA-binding domain"/>
    <property type="match status" value="1"/>
</dbReference>
<dbReference type="GO" id="GO:0003677">
    <property type="term" value="F:DNA binding"/>
    <property type="evidence" value="ECO:0007669"/>
    <property type="project" value="InterPro"/>
</dbReference>
<dbReference type="InterPro" id="IPR036864">
    <property type="entry name" value="Zn2-C6_fun-type_DNA-bd_sf"/>
</dbReference>
<reference evidence="7" key="1">
    <citation type="submission" date="2023-08" db="EMBL/GenBank/DDBJ databases">
        <title>Black Yeasts Isolated from many extreme environments.</title>
        <authorList>
            <person name="Coleine C."/>
            <person name="Stajich J.E."/>
            <person name="Selbmann L."/>
        </authorList>
    </citation>
    <scope>NUCLEOTIDE SEQUENCE</scope>
    <source>
        <strain evidence="7">CCFEE 5810</strain>
    </source>
</reference>
<dbReference type="Proteomes" id="UP001310594">
    <property type="component" value="Unassembled WGS sequence"/>
</dbReference>
<dbReference type="Pfam" id="PF00172">
    <property type="entry name" value="Zn_clus"/>
    <property type="match status" value="1"/>
</dbReference>
<dbReference type="PROSITE" id="PS50157">
    <property type="entry name" value="ZINC_FINGER_C2H2_2"/>
    <property type="match status" value="1"/>
</dbReference>
<evidence type="ECO:0000256" key="4">
    <source>
        <dbReference type="PROSITE-ProRule" id="PRU00042"/>
    </source>
</evidence>
<dbReference type="GO" id="GO:0050163">
    <property type="term" value="F:oxaloacetate tautomerase activity"/>
    <property type="evidence" value="ECO:0007669"/>
    <property type="project" value="UniProtKB-ARBA"/>
</dbReference>
<evidence type="ECO:0000256" key="2">
    <source>
        <dbReference type="ARBA" id="ARBA00022723"/>
    </source>
</evidence>
<dbReference type="Pfam" id="PF04082">
    <property type="entry name" value="Fungal_trans"/>
    <property type="match status" value="1"/>
</dbReference>
<proteinExistence type="inferred from homology"/>
<dbReference type="PROSITE" id="PS00463">
    <property type="entry name" value="ZN2_CY6_FUNGAL_1"/>
    <property type="match status" value="1"/>
</dbReference>